<evidence type="ECO:0000259" key="2">
    <source>
        <dbReference type="Pfam" id="PF07859"/>
    </source>
</evidence>
<dbReference type="FunFam" id="3.40.50.1820:FF:000089">
    <property type="entry name" value="Alpha/beta hydrolase"/>
    <property type="match status" value="1"/>
</dbReference>
<accession>A0A3B0VVP6</accession>
<dbReference type="Gene3D" id="3.40.50.1820">
    <property type="entry name" value="alpha/beta hydrolase"/>
    <property type="match status" value="1"/>
</dbReference>
<dbReference type="AlphaFoldDB" id="A0A3B0VVP6"/>
<evidence type="ECO:0000313" key="3">
    <source>
        <dbReference type="EMBL" id="VAW43172.1"/>
    </source>
</evidence>
<sequence length="317" mass="34317">MKQLDPALKMMLEQAEAAVAAGQPELWELPVPEARAGFRMMTPMFDGQPVDVHTVVDQMIAGSDGDLPIRLYTPRPVADGEKLPILTCFHGGGWTIGDLETHDVLCRYLSHHVDCLVVAVDYRMGPEHKFPAAVEDCWAATKWVKENADSFAGDASRIAVGGDSAGGNLAAVITQLAKKENLPLVFQMLIYPAVDVGTDYPSRTEYAKGYFLTQESMDWFVGNYINDESDYANPQMSPLLTDDFSGLPPALVITAGFDPLQDEGRAYAEKLTAAGVPTEYAHYEDMIHGFVSMSGVTEGGEKGMAQCAAALRSAFAG</sequence>
<organism evidence="3">
    <name type="scientific">hydrothermal vent metagenome</name>
    <dbReference type="NCBI Taxonomy" id="652676"/>
    <lineage>
        <taxon>unclassified sequences</taxon>
        <taxon>metagenomes</taxon>
        <taxon>ecological metagenomes</taxon>
    </lineage>
</organism>
<dbReference type="PANTHER" id="PTHR48081">
    <property type="entry name" value="AB HYDROLASE SUPERFAMILY PROTEIN C4A8.06C"/>
    <property type="match status" value="1"/>
</dbReference>
<reference evidence="3" key="1">
    <citation type="submission" date="2018-06" db="EMBL/GenBank/DDBJ databases">
        <authorList>
            <person name="Zhirakovskaya E."/>
        </authorList>
    </citation>
    <scope>NUCLEOTIDE SEQUENCE</scope>
</reference>
<protein>
    <recommendedName>
        <fullName evidence="2">Alpha/beta hydrolase fold-3 domain-containing protein</fullName>
    </recommendedName>
</protein>
<dbReference type="InterPro" id="IPR029058">
    <property type="entry name" value="AB_hydrolase_fold"/>
</dbReference>
<dbReference type="PANTHER" id="PTHR48081:SF8">
    <property type="entry name" value="ALPHA_BETA HYDROLASE FOLD-3 DOMAIN-CONTAINING PROTEIN-RELATED"/>
    <property type="match status" value="1"/>
</dbReference>
<dbReference type="GO" id="GO:0016787">
    <property type="term" value="F:hydrolase activity"/>
    <property type="evidence" value="ECO:0007669"/>
    <property type="project" value="UniProtKB-KW"/>
</dbReference>
<proteinExistence type="predicted"/>
<gene>
    <name evidence="3" type="ORF">MNBD_CHLOROFLEXI01-5365</name>
</gene>
<dbReference type="SUPFAM" id="SSF53474">
    <property type="entry name" value="alpha/beta-Hydrolases"/>
    <property type="match status" value="1"/>
</dbReference>
<dbReference type="InterPro" id="IPR050300">
    <property type="entry name" value="GDXG_lipolytic_enzyme"/>
</dbReference>
<dbReference type="Pfam" id="PF07859">
    <property type="entry name" value="Abhydrolase_3"/>
    <property type="match status" value="1"/>
</dbReference>
<dbReference type="EMBL" id="UOEU01001041">
    <property type="protein sequence ID" value="VAW43172.1"/>
    <property type="molecule type" value="Genomic_DNA"/>
</dbReference>
<name>A0A3B0VVP6_9ZZZZ</name>
<dbReference type="InterPro" id="IPR013094">
    <property type="entry name" value="AB_hydrolase_3"/>
</dbReference>
<keyword evidence="1" id="KW-0378">Hydrolase</keyword>
<evidence type="ECO:0000256" key="1">
    <source>
        <dbReference type="ARBA" id="ARBA00022801"/>
    </source>
</evidence>
<feature type="domain" description="Alpha/beta hydrolase fold-3" evidence="2">
    <location>
        <begin position="88"/>
        <end position="291"/>
    </location>
</feature>